<feature type="region of interest" description="Disordered" evidence="9">
    <location>
        <begin position="1505"/>
        <end position="1565"/>
    </location>
</feature>
<feature type="transmembrane region" description="Helical" evidence="10">
    <location>
        <begin position="632"/>
        <end position="653"/>
    </location>
</feature>
<feature type="compositionally biased region" description="Low complexity" evidence="9">
    <location>
        <begin position="1432"/>
        <end position="1443"/>
    </location>
</feature>
<feature type="compositionally biased region" description="Basic residues" evidence="9">
    <location>
        <begin position="1555"/>
        <end position="1565"/>
    </location>
</feature>
<dbReference type="EMBL" id="JAIFTL010000080">
    <property type="protein sequence ID" value="KAG9324020.1"/>
    <property type="molecule type" value="Genomic_DNA"/>
</dbReference>
<feature type="transmembrane region" description="Helical" evidence="10">
    <location>
        <begin position="119"/>
        <end position="145"/>
    </location>
</feature>
<feature type="transmembrane region" description="Helical" evidence="10">
    <location>
        <begin position="665"/>
        <end position="688"/>
    </location>
</feature>
<evidence type="ECO:0000256" key="4">
    <source>
        <dbReference type="ARBA" id="ARBA00022741"/>
    </source>
</evidence>
<feature type="transmembrane region" description="Helical" evidence="10">
    <location>
        <begin position="444"/>
        <end position="465"/>
    </location>
</feature>
<evidence type="ECO:0000256" key="10">
    <source>
        <dbReference type="SAM" id="Phobius"/>
    </source>
</evidence>
<keyword evidence="7 10" id="KW-0472">Membrane</keyword>
<dbReference type="InterPro" id="IPR027417">
    <property type="entry name" value="P-loop_NTPase"/>
</dbReference>
<evidence type="ECO:0000313" key="13">
    <source>
        <dbReference type="EMBL" id="KAG9324020.1"/>
    </source>
</evidence>
<comment type="subcellular location">
    <subcellularLocation>
        <location evidence="1">Membrane</location>
        <topology evidence="1">Multi-pass membrane protein</topology>
    </subcellularLocation>
</comment>
<feature type="transmembrane region" description="Helical" evidence="10">
    <location>
        <begin position="151"/>
        <end position="169"/>
    </location>
</feature>
<feature type="transmembrane region" description="Helical" evidence="10">
    <location>
        <begin position="231"/>
        <end position="252"/>
    </location>
</feature>
<evidence type="ECO:0000256" key="5">
    <source>
        <dbReference type="ARBA" id="ARBA00022840"/>
    </source>
</evidence>
<feature type="transmembrane region" description="Helical" evidence="10">
    <location>
        <begin position="477"/>
        <end position="498"/>
    </location>
</feature>
<dbReference type="PROSITE" id="PS50929">
    <property type="entry name" value="ABC_TM1F"/>
    <property type="match status" value="1"/>
</dbReference>
<feature type="transmembrane region" description="Helical" evidence="10">
    <location>
        <begin position="44"/>
        <end position="66"/>
    </location>
</feature>
<protein>
    <submittedName>
        <fullName evidence="13">Uncharacterized protein</fullName>
    </submittedName>
</protein>
<dbReference type="InterPro" id="IPR003593">
    <property type="entry name" value="AAA+_ATPase"/>
</dbReference>
<dbReference type="PROSITE" id="PS50893">
    <property type="entry name" value="ABC_TRANSPORTER_2"/>
    <property type="match status" value="1"/>
</dbReference>
<dbReference type="SUPFAM" id="SSF52540">
    <property type="entry name" value="P-loop containing nucleoside triphosphate hydrolases"/>
    <property type="match status" value="1"/>
</dbReference>
<evidence type="ECO:0000256" key="6">
    <source>
        <dbReference type="ARBA" id="ARBA00022989"/>
    </source>
</evidence>
<proteinExistence type="inferred from homology"/>
<feature type="transmembrane region" description="Helical" evidence="10">
    <location>
        <begin position="969"/>
        <end position="995"/>
    </location>
</feature>
<evidence type="ECO:0000256" key="1">
    <source>
        <dbReference type="ARBA" id="ARBA00004141"/>
    </source>
</evidence>
<sequence length="1565" mass="172064">MADYVQKQEFDSSSVNHAHDNAVYNEEQEFGAVKRDLKSRHLQMIAIGGTIGTGIFLSSGGSVAAAGPLGALISYTIVGVMVFFIVTSLGEMSAYLPLPGAFTTFGSRFVDPALGFGLGVGYAFQWIITVTIEVTSAGLILQYWWPNLQQWIPALVFIVILVGITLLGVKAFGELEYWFSMIKVLCCICFIIIGILVDAGAVGGETIGGRNWHIDGAPIVGETARDRTVNIFTTCVWAFFSFGGTELIGITAGESANPGKAVPKAIRHTFWRIMLFYILSIAVIGLVIPWTDPNLLNAAGSDVNEAVAIAPFTIVFKMAKLPGADHAINAVLLTAVLSAGQSSFYASTRTLMAMGREGKMPAIFGRVNSRGVPLFSLAVVTLIASIAFVADVVGTGVVFTWLVNLTGMSALLTWMSISVIHLRFRAAFKAQGRSISDLPYVAPFFPYSCYISILLALMIVFLQGYQSVTADPFEIQGVVAVFVGAPVFFLTIIGWKVYHKTRLVPLLEVDLDSGRPTIIRGTSKAAPEEDADANVPVWKKAVAWHPTQLHTSTCTVLNRISDTMDVASTPHDHHQAELLVPLGLLSFTLLAGIYRYFFILRVRSYYQPLFSETRHDEDAPSVRHKATTLGKTILACNYLVAFSFVASLGVICLRSILDHIWSGTLLVLYNVISFIAVSANMILMAVEIGKGGQWSWANYGFWWLALAGESFIGWFHLESIPDGAGSDSEKYDLALVSIFGVRYVLLCTLALLSIVHYKRESKEDDLDALRALDAGASEVTPVTSSTTGAYGTFSSVFLAKKDDTKPGPTMGSSSDSEIQKKLDEEKEERASAFKDFWPKVKRLLPFVYPKDDRWLQFMIFLTFLFLGLGRLVNVLVIWQTEKIVDGLSEGDRKFDVAGILLYVFLRYLQGSSGLLNAARGWAWIPIEQYSNSTLTIRFFEHVHNLSLQFHLNRKTGELLRILDRGTSSIVSLLSTVLFQLVPVVADVLIAVIYFYREWNTTYASIVLVTMVAYVVVTVVMTEWRTQFRRAMISFDNDARAKAVDSLLNFETVKYYTAEQFEVSRYREAIRKYMLADYKSQVTYQLLNLVQSLVITLGMLAGCLLCAYDISQGKRKVGAFVAFIMYLNQLYQPLNWFGTYYRMLQQNFIDMEKMLKLLDQNQSVKDVPGAEPLIVSAGEVVFENVSFQYDTRQAGLKNVSFTVPSGKTVALVGPTGSGKSTILRLLFRFYDVTSGRILVDGQDITRKTQTSLREQIGVVPQDSVLFNDSIYYNINYGRTTATKEEVEEAARAAQIHDKIAGFPDGYDTKVGERGLRLSGGEKQRVAIARTILKSPPIVLLDEATSALDSETESQIQAALARMTENRTTLVVAHRLSTIINADLILCIKDGVVVEQGTHDELVEQALARGGEGVYYGMWKHQSRDESDDLTVEGAFSDDAPSDGSGSKKKGKQLKEPRGANVQTTLVNVPSTETSPTAAAIEENLPIESAADPAELTQIVIEPSTTAIRNVSGDEGAGESELKVTTTESGENSQSSSRPASGTSSPKAPLTPTERARLRKKKSNKKK</sequence>
<feature type="transmembrane region" description="Helical" evidence="10">
    <location>
        <begin position="854"/>
        <end position="878"/>
    </location>
</feature>
<dbReference type="InterPro" id="IPR003439">
    <property type="entry name" value="ABC_transporter-like_ATP-bd"/>
</dbReference>
<dbReference type="Gene3D" id="3.40.50.300">
    <property type="entry name" value="P-loop containing nucleotide triphosphate hydrolases"/>
    <property type="match status" value="1"/>
</dbReference>
<evidence type="ECO:0000256" key="3">
    <source>
        <dbReference type="ARBA" id="ARBA00022692"/>
    </source>
</evidence>
<dbReference type="InterPro" id="IPR017871">
    <property type="entry name" value="ABC_transporter-like_CS"/>
</dbReference>
<comment type="caution">
    <text evidence="13">The sequence shown here is derived from an EMBL/GenBank/DDBJ whole genome shotgun (WGS) entry which is preliminary data.</text>
</comment>
<feature type="region of interest" description="Disordered" evidence="9">
    <location>
        <begin position="1427"/>
        <end position="1474"/>
    </location>
</feature>
<dbReference type="Gene3D" id="1.20.1740.10">
    <property type="entry name" value="Amino acid/polyamine transporter I"/>
    <property type="match status" value="1"/>
</dbReference>
<dbReference type="PANTHER" id="PTHR24221">
    <property type="entry name" value="ATP-BINDING CASSETTE SUB-FAMILY B"/>
    <property type="match status" value="1"/>
</dbReference>
<dbReference type="InterPro" id="IPR004841">
    <property type="entry name" value="AA-permease/SLC12A_dom"/>
</dbReference>
<feature type="transmembrane region" description="Helical" evidence="10">
    <location>
        <begin position="327"/>
        <end position="346"/>
    </location>
</feature>
<dbReference type="CDD" id="cd03253">
    <property type="entry name" value="ABCC_ATM1_transporter"/>
    <property type="match status" value="1"/>
</dbReference>
<dbReference type="Proteomes" id="UP000717515">
    <property type="component" value="Unassembled WGS sequence"/>
</dbReference>
<keyword evidence="5" id="KW-0067">ATP-binding</keyword>
<reference evidence="13" key="1">
    <citation type="submission" date="2021-07" db="EMBL/GenBank/DDBJ databases">
        <title>Draft genome of Mortierella alpina, strain LL118, isolated from an aspen leaf litter sample.</title>
        <authorList>
            <person name="Yang S."/>
            <person name="Vinatzer B.A."/>
        </authorList>
    </citation>
    <scope>NUCLEOTIDE SEQUENCE</scope>
    <source>
        <strain evidence="13">LL118</strain>
    </source>
</reference>
<dbReference type="SMART" id="SM00382">
    <property type="entry name" value="AAA"/>
    <property type="match status" value="1"/>
</dbReference>
<feature type="transmembrane region" description="Helical" evidence="10">
    <location>
        <begin position="1001"/>
        <end position="1021"/>
    </location>
</feature>
<organism evidence="13 14">
    <name type="scientific">Mortierella alpina</name>
    <name type="common">Oleaginous fungus</name>
    <name type="synonym">Mortierella renispora</name>
    <dbReference type="NCBI Taxonomy" id="64518"/>
    <lineage>
        <taxon>Eukaryota</taxon>
        <taxon>Fungi</taxon>
        <taxon>Fungi incertae sedis</taxon>
        <taxon>Mucoromycota</taxon>
        <taxon>Mortierellomycotina</taxon>
        <taxon>Mortierellomycetes</taxon>
        <taxon>Mortierellales</taxon>
        <taxon>Mortierellaceae</taxon>
        <taxon>Mortierella</taxon>
    </lineage>
</organism>
<dbReference type="FunFam" id="1.20.1740.10:FF:000001">
    <property type="entry name" value="Amino acid permease"/>
    <property type="match status" value="1"/>
</dbReference>
<feature type="transmembrane region" description="Helical" evidence="10">
    <location>
        <begin position="367"/>
        <end position="389"/>
    </location>
</feature>
<dbReference type="PROSITE" id="PS00218">
    <property type="entry name" value="AMINO_ACID_PERMEASE_1"/>
    <property type="match status" value="1"/>
</dbReference>
<dbReference type="Pfam" id="PF00324">
    <property type="entry name" value="AA_permease"/>
    <property type="match status" value="1"/>
</dbReference>
<feature type="transmembrane region" description="Helical" evidence="10">
    <location>
        <begin position="273"/>
        <end position="291"/>
    </location>
</feature>
<dbReference type="Gene3D" id="1.20.1560.10">
    <property type="entry name" value="ABC transporter type 1, transmembrane domain"/>
    <property type="match status" value="1"/>
</dbReference>
<dbReference type="InterPro" id="IPR036640">
    <property type="entry name" value="ABC1_TM_sf"/>
</dbReference>
<dbReference type="GO" id="GO:0005774">
    <property type="term" value="C:vacuolar membrane"/>
    <property type="evidence" value="ECO:0007669"/>
    <property type="project" value="TreeGrafter"/>
</dbReference>
<accession>A0A9P8A5Q6</accession>
<dbReference type="InterPro" id="IPR011527">
    <property type="entry name" value="ABC1_TM_dom"/>
</dbReference>
<dbReference type="PANTHER" id="PTHR24221:SF654">
    <property type="entry name" value="ATP-BINDING CASSETTE SUB-FAMILY B MEMBER 6"/>
    <property type="match status" value="1"/>
</dbReference>
<feature type="transmembrane region" description="Helical" evidence="10">
    <location>
        <begin position="401"/>
        <end position="424"/>
    </location>
</feature>
<feature type="compositionally biased region" description="Polar residues" evidence="9">
    <location>
        <begin position="1521"/>
        <end position="1530"/>
    </location>
</feature>
<evidence type="ECO:0000259" key="12">
    <source>
        <dbReference type="PROSITE" id="PS50929"/>
    </source>
</evidence>
<dbReference type="Pfam" id="PF00664">
    <property type="entry name" value="ABC_membrane"/>
    <property type="match status" value="1"/>
</dbReference>
<feature type="domain" description="ABC transmembrane type-1" evidence="12">
    <location>
        <begin position="860"/>
        <end position="1145"/>
    </location>
</feature>
<feature type="domain" description="ABC transporter" evidence="11">
    <location>
        <begin position="1179"/>
        <end position="1413"/>
    </location>
</feature>
<evidence type="ECO:0000256" key="8">
    <source>
        <dbReference type="ARBA" id="ARBA00024363"/>
    </source>
</evidence>
<feature type="transmembrane region" description="Helical" evidence="10">
    <location>
        <begin position="1088"/>
        <end position="1110"/>
    </location>
</feature>
<dbReference type="FunFam" id="3.40.50.300:FF:000186">
    <property type="entry name" value="ATP-binding cassette sub-family B member 7, mitochondrial"/>
    <property type="match status" value="1"/>
</dbReference>
<feature type="transmembrane region" description="Helical" evidence="10">
    <location>
        <begin position="733"/>
        <end position="757"/>
    </location>
</feature>
<dbReference type="SUPFAM" id="SSF90123">
    <property type="entry name" value="ABC transporter transmembrane region"/>
    <property type="match status" value="1"/>
</dbReference>
<evidence type="ECO:0000313" key="14">
    <source>
        <dbReference type="Proteomes" id="UP000717515"/>
    </source>
</evidence>
<name>A0A9P8A5Q6_MORAP</name>
<comment type="similarity">
    <text evidence="8">Belongs to the ABC transporter superfamily. ABCB family. Heavy Metal importer (TC 3.A.1.210) subfamily.</text>
</comment>
<dbReference type="PROSITE" id="PS00211">
    <property type="entry name" value="ABC_TRANSPORTER_1"/>
    <property type="match status" value="1"/>
</dbReference>
<dbReference type="GO" id="GO:0140359">
    <property type="term" value="F:ABC-type transporter activity"/>
    <property type="evidence" value="ECO:0007669"/>
    <property type="project" value="InterPro"/>
</dbReference>
<feature type="transmembrane region" description="Helical" evidence="10">
    <location>
        <begin position="700"/>
        <end position="721"/>
    </location>
</feature>
<feature type="transmembrane region" description="Helical" evidence="10">
    <location>
        <begin position="578"/>
        <end position="599"/>
    </location>
</feature>
<evidence type="ECO:0000256" key="2">
    <source>
        <dbReference type="ARBA" id="ARBA00022448"/>
    </source>
</evidence>
<keyword evidence="6 10" id="KW-1133">Transmembrane helix</keyword>
<gene>
    <name evidence="13" type="ORF">KVV02_003499</name>
</gene>
<dbReference type="GO" id="GO:0016887">
    <property type="term" value="F:ATP hydrolysis activity"/>
    <property type="evidence" value="ECO:0007669"/>
    <property type="project" value="InterPro"/>
</dbReference>
<keyword evidence="3 10" id="KW-0812">Transmembrane</keyword>
<feature type="transmembrane region" description="Helical" evidence="10">
    <location>
        <begin position="181"/>
        <end position="202"/>
    </location>
</feature>
<feature type="compositionally biased region" description="Low complexity" evidence="9">
    <location>
        <begin position="1531"/>
        <end position="1543"/>
    </location>
</feature>
<dbReference type="Pfam" id="PF00005">
    <property type="entry name" value="ABC_tran"/>
    <property type="match status" value="1"/>
</dbReference>
<feature type="transmembrane region" description="Helical" evidence="10">
    <location>
        <begin position="72"/>
        <end position="98"/>
    </location>
</feature>
<dbReference type="InterPro" id="IPR039421">
    <property type="entry name" value="Type_1_exporter"/>
</dbReference>
<keyword evidence="2" id="KW-0813">Transport</keyword>
<dbReference type="GO" id="GO:0006865">
    <property type="term" value="P:amino acid transport"/>
    <property type="evidence" value="ECO:0007669"/>
    <property type="project" value="InterPro"/>
</dbReference>
<keyword evidence="4" id="KW-0547">Nucleotide-binding</keyword>
<evidence type="ECO:0000259" key="11">
    <source>
        <dbReference type="PROSITE" id="PS50893"/>
    </source>
</evidence>
<feature type="compositionally biased region" description="Polar residues" evidence="9">
    <location>
        <begin position="1459"/>
        <end position="1474"/>
    </location>
</feature>
<evidence type="ECO:0000256" key="9">
    <source>
        <dbReference type="SAM" id="MobiDB-lite"/>
    </source>
</evidence>
<evidence type="ECO:0000256" key="7">
    <source>
        <dbReference type="ARBA" id="ARBA00023136"/>
    </source>
</evidence>
<dbReference type="GO" id="GO:0005524">
    <property type="term" value="F:ATP binding"/>
    <property type="evidence" value="ECO:0007669"/>
    <property type="project" value="UniProtKB-KW"/>
</dbReference>
<dbReference type="InterPro" id="IPR004840">
    <property type="entry name" value="Amino_acid_permease_CS"/>
</dbReference>